<evidence type="ECO:0000313" key="10">
    <source>
        <dbReference type="Proteomes" id="UP000054937"/>
    </source>
</evidence>
<feature type="compositionally biased region" description="Basic residues" evidence="8">
    <location>
        <begin position="57"/>
        <end position="66"/>
    </location>
</feature>
<evidence type="ECO:0000256" key="1">
    <source>
        <dbReference type="ARBA" id="ARBA00004604"/>
    </source>
</evidence>
<comment type="subcellular location">
    <subcellularLocation>
        <location evidence="1">Nucleus</location>
        <location evidence="1">Nucleolus</location>
    </subcellularLocation>
    <subcellularLocation>
        <location evidence="2">Nucleus</location>
        <location evidence="2">Nucleoplasm</location>
    </subcellularLocation>
</comment>
<dbReference type="Pfam" id="PF07767">
    <property type="entry name" value="Nop53"/>
    <property type="match status" value="2"/>
</dbReference>
<comment type="caution">
    <text evidence="9">The sequence shown here is derived from an EMBL/GenBank/DDBJ whole genome shotgun (WGS) entry which is preliminary data.</text>
</comment>
<proteinExistence type="inferred from homology"/>
<evidence type="ECO:0000256" key="3">
    <source>
        <dbReference type="ARBA" id="ARBA00008838"/>
    </source>
</evidence>
<dbReference type="GO" id="GO:0005654">
    <property type="term" value="C:nucleoplasm"/>
    <property type="evidence" value="ECO:0007669"/>
    <property type="project" value="UniProtKB-SubCell"/>
</dbReference>
<keyword evidence="10" id="KW-1185">Reference proteome</keyword>
<feature type="coiled-coil region" evidence="7">
    <location>
        <begin position="244"/>
        <end position="319"/>
    </location>
</feature>
<evidence type="ECO:0000256" key="5">
    <source>
        <dbReference type="ARBA" id="ARBA00022517"/>
    </source>
</evidence>
<gene>
    <name evidence="9" type="ORF">PPERSA_10227</name>
</gene>
<evidence type="ECO:0000256" key="8">
    <source>
        <dbReference type="SAM" id="MobiDB-lite"/>
    </source>
</evidence>
<dbReference type="InParanoid" id="A0A0V0QLT9"/>
<dbReference type="PANTHER" id="PTHR14211">
    <property type="entry name" value="GLIOMA SUPPRESSOR CANDIDATE REGION GENE 2"/>
    <property type="match status" value="1"/>
</dbReference>
<evidence type="ECO:0000256" key="2">
    <source>
        <dbReference type="ARBA" id="ARBA00004642"/>
    </source>
</evidence>
<sequence>MVRQASKKPIKKTAKKVQRPANLNKDKSKPEKPISRPVPVEPIPQVENDDLVVKKNTGGKKGKKKWASKIDTTVFEKKIEEQHDQKRKEMQEQNQKALGFEIDVEPQGKKDLKPLEKDRFKKKDFEKVISIKQLRLIEKKAKNIDVAVQQKEQEPDLLKQTNLDSRNYTEATVWDENQEKISEDPLVQPPKIQKNKVEIDIKRVVLPPSGLSYNPSTSAYNKLVQESIEDQMKRDQEIIVHTRSKKFERELENAKNKNLKRKRAKSQKVRLEQDLAEARKKEKQFNHQFLNIKNIKKELDAQEKSIEEARKIQKQREEEEEYNRKVLGVVGTKKGKKLGNKKYEYKKDIFLEEDIPDNLKNINNNQDIIRDQFDSIFRRGLLETRKQENRTKNRVPARKNYGKYRSLKEGEDDWMNEQKDTLPSDMNKNNNPIAIINK</sequence>
<feature type="compositionally biased region" description="Basic residues" evidence="8">
    <location>
        <begin position="1"/>
        <end position="18"/>
    </location>
</feature>
<organism evidence="9 10">
    <name type="scientific">Pseudocohnilembus persalinus</name>
    <name type="common">Ciliate</name>
    <dbReference type="NCBI Taxonomy" id="266149"/>
    <lineage>
        <taxon>Eukaryota</taxon>
        <taxon>Sar</taxon>
        <taxon>Alveolata</taxon>
        <taxon>Ciliophora</taxon>
        <taxon>Intramacronucleata</taxon>
        <taxon>Oligohymenophorea</taxon>
        <taxon>Scuticociliatia</taxon>
        <taxon>Philasterida</taxon>
        <taxon>Pseudocohnilembidae</taxon>
        <taxon>Pseudocohnilembus</taxon>
    </lineage>
</organism>
<keyword evidence="6" id="KW-0539">Nucleus</keyword>
<evidence type="ECO:0000313" key="9">
    <source>
        <dbReference type="EMBL" id="KRX03146.1"/>
    </source>
</evidence>
<dbReference type="InterPro" id="IPR011687">
    <property type="entry name" value="Nop53/GLTSCR2"/>
</dbReference>
<feature type="compositionally biased region" description="Low complexity" evidence="8">
    <location>
        <begin position="427"/>
        <end position="438"/>
    </location>
</feature>
<dbReference type="GO" id="GO:0005730">
    <property type="term" value="C:nucleolus"/>
    <property type="evidence" value="ECO:0007669"/>
    <property type="project" value="UniProtKB-SubCell"/>
</dbReference>
<protein>
    <recommendedName>
        <fullName evidence="4">Ribosome biogenesis protein NOP53</fullName>
    </recommendedName>
</protein>
<evidence type="ECO:0000256" key="6">
    <source>
        <dbReference type="ARBA" id="ARBA00023242"/>
    </source>
</evidence>
<keyword evidence="5" id="KW-0690">Ribosome biogenesis</keyword>
<dbReference type="EMBL" id="LDAU01000144">
    <property type="protein sequence ID" value="KRX03146.1"/>
    <property type="molecule type" value="Genomic_DNA"/>
</dbReference>
<evidence type="ECO:0000256" key="7">
    <source>
        <dbReference type="SAM" id="Coils"/>
    </source>
</evidence>
<accession>A0A0V0QLT9</accession>
<dbReference type="GO" id="GO:0006364">
    <property type="term" value="P:rRNA processing"/>
    <property type="evidence" value="ECO:0007669"/>
    <property type="project" value="TreeGrafter"/>
</dbReference>
<evidence type="ECO:0000256" key="4">
    <source>
        <dbReference type="ARBA" id="ARBA00018339"/>
    </source>
</evidence>
<dbReference type="AlphaFoldDB" id="A0A0V0QLT9"/>
<comment type="similarity">
    <text evidence="3">Belongs to the NOP53 family.</text>
</comment>
<feature type="compositionally biased region" description="Basic and acidic residues" evidence="8">
    <location>
        <begin position="24"/>
        <end position="34"/>
    </location>
</feature>
<dbReference type="Proteomes" id="UP000054937">
    <property type="component" value="Unassembled WGS sequence"/>
</dbReference>
<dbReference type="OrthoDB" id="5072at2759"/>
<name>A0A0V0QLT9_PSEPJ</name>
<feature type="region of interest" description="Disordered" evidence="8">
    <location>
        <begin position="419"/>
        <end position="438"/>
    </location>
</feature>
<reference evidence="9 10" key="1">
    <citation type="journal article" date="2015" name="Sci. Rep.">
        <title>Genome of the facultative scuticociliatosis pathogen Pseudocohnilembus persalinus provides insight into its virulence through horizontal gene transfer.</title>
        <authorList>
            <person name="Xiong J."/>
            <person name="Wang G."/>
            <person name="Cheng J."/>
            <person name="Tian M."/>
            <person name="Pan X."/>
            <person name="Warren A."/>
            <person name="Jiang C."/>
            <person name="Yuan D."/>
            <person name="Miao W."/>
        </authorList>
    </citation>
    <scope>NUCLEOTIDE SEQUENCE [LARGE SCALE GENOMIC DNA]</scope>
    <source>
        <strain evidence="9">36N120E</strain>
    </source>
</reference>
<feature type="region of interest" description="Disordered" evidence="8">
    <location>
        <begin position="1"/>
        <end position="66"/>
    </location>
</feature>
<dbReference type="GO" id="GO:0000027">
    <property type="term" value="P:ribosomal large subunit assembly"/>
    <property type="evidence" value="ECO:0007669"/>
    <property type="project" value="TreeGrafter"/>
</dbReference>
<dbReference type="PANTHER" id="PTHR14211:SF7">
    <property type="entry name" value="RIBOSOME BIOGENESIS PROTEIN NOP53"/>
    <property type="match status" value="1"/>
</dbReference>
<dbReference type="GO" id="GO:0008097">
    <property type="term" value="F:5S rRNA binding"/>
    <property type="evidence" value="ECO:0007669"/>
    <property type="project" value="TreeGrafter"/>
</dbReference>
<keyword evidence="7" id="KW-0175">Coiled coil</keyword>